<keyword evidence="2" id="KW-1185">Reference proteome</keyword>
<dbReference type="GO" id="GO:0046872">
    <property type="term" value="F:metal ion binding"/>
    <property type="evidence" value="ECO:0007669"/>
    <property type="project" value="InterPro"/>
</dbReference>
<dbReference type="KEGG" id="cpoy:GP475_11975"/>
<dbReference type="Proteomes" id="UP000516320">
    <property type="component" value="Chromosome"/>
</dbReference>
<dbReference type="InterPro" id="IPR006121">
    <property type="entry name" value="HMA_dom"/>
</dbReference>
<name>A0A7H0SSL6_9CORY</name>
<protein>
    <submittedName>
        <fullName evidence="1">Metal-binding protein</fullName>
    </submittedName>
</protein>
<dbReference type="AlphaFoldDB" id="A0A7H0SSL6"/>
<dbReference type="CDD" id="cd00371">
    <property type="entry name" value="HMA"/>
    <property type="match status" value="1"/>
</dbReference>
<gene>
    <name evidence="1" type="ORF">GP475_11975</name>
</gene>
<dbReference type="PROSITE" id="PS50846">
    <property type="entry name" value="HMA_2"/>
    <property type="match status" value="1"/>
</dbReference>
<dbReference type="InterPro" id="IPR036163">
    <property type="entry name" value="HMA_dom_sf"/>
</dbReference>
<accession>A0A7H0SSL6</accession>
<evidence type="ECO:0000313" key="1">
    <source>
        <dbReference type="EMBL" id="QNQ91541.1"/>
    </source>
</evidence>
<dbReference type="Pfam" id="PF00403">
    <property type="entry name" value="HMA"/>
    <property type="match status" value="1"/>
</dbReference>
<evidence type="ECO:0000313" key="2">
    <source>
        <dbReference type="Proteomes" id="UP000516320"/>
    </source>
</evidence>
<organism evidence="1 2">
    <name type="scientific">Corynebacterium poyangense</name>
    <dbReference type="NCBI Taxonomy" id="2684405"/>
    <lineage>
        <taxon>Bacteria</taxon>
        <taxon>Bacillati</taxon>
        <taxon>Actinomycetota</taxon>
        <taxon>Actinomycetes</taxon>
        <taxon>Mycobacteriales</taxon>
        <taxon>Corynebacteriaceae</taxon>
        <taxon>Corynebacterium</taxon>
    </lineage>
</organism>
<sequence length="56" mass="5820">MTCEHCSHAVAEEINDIPGVQGVTVDLADGVATVTGEGFSDQQIEEAVVEAGYTLL</sequence>
<dbReference type="SUPFAM" id="SSF55008">
    <property type="entry name" value="HMA, heavy metal-associated domain"/>
    <property type="match status" value="1"/>
</dbReference>
<proteinExistence type="predicted"/>
<dbReference type="EMBL" id="CP046884">
    <property type="protein sequence ID" value="QNQ91541.1"/>
    <property type="molecule type" value="Genomic_DNA"/>
</dbReference>
<dbReference type="Gene3D" id="3.30.70.100">
    <property type="match status" value="1"/>
</dbReference>
<reference evidence="1 2" key="1">
    <citation type="submission" date="2019-12" db="EMBL/GenBank/DDBJ databases">
        <title>Corynebacterium sp. nov., isolated from feces of the Anser Albifrons in China.</title>
        <authorList>
            <person name="Liu Q."/>
        </authorList>
    </citation>
    <scope>NUCLEOTIDE SEQUENCE [LARGE SCALE GENOMIC DNA]</scope>
    <source>
        <strain evidence="1 2">4H37-19</strain>
    </source>
</reference>